<keyword evidence="1" id="KW-0472">Membrane</keyword>
<sequence>MQVAMGFADMAQHRSSSTLFTSGSTAYLLYLLLCTSIGRRKVNWVIRQVILLMATAAIISHEIDGFVFVTDLCAAWSLSRQQEVYILTDFIDTSEGETIEKGLDTHLGGIFFASQKTRKGTELNPEAQANRTEGKSPSRLFSKRSNLSWFSTKRFALESRVRY</sequence>
<name>A0AAV9HXG2_9PEZI</name>
<organism evidence="2 3">
    <name type="scientific">Cladorrhinum samala</name>
    <dbReference type="NCBI Taxonomy" id="585594"/>
    <lineage>
        <taxon>Eukaryota</taxon>
        <taxon>Fungi</taxon>
        <taxon>Dikarya</taxon>
        <taxon>Ascomycota</taxon>
        <taxon>Pezizomycotina</taxon>
        <taxon>Sordariomycetes</taxon>
        <taxon>Sordariomycetidae</taxon>
        <taxon>Sordariales</taxon>
        <taxon>Podosporaceae</taxon>
        <taxon>Cladorrhinum</taxon>
    </lineage>
</organism>
<comment type="caution">
    <text evidence="2">The sequence shown here is derived from an EMBL/GenBank/DDBJ whole genome shotgun (WGS) entry which is preliminary data.</text>
</comment>
<evidence type="ECO:0000313" key="2">
    <source>
        <dbReference type="EMBL" id="KAK4464840.1"/>
    </source>
</evidence>
<reference evidence="2" key="2">
    <citation type="submission" date="2023-06" db="EMBL/GenBank/DDBJ databases">
        <authorList>
            <consortium name="Lawrence Berkeley National Laboratory"/>
            <person name="Mondo S.J."/>
            <person name="Hensen N."/>
            <person name="Bonometti L."/>
            <person name="Westerberg I."/>
            <person name="Brannstrom I.O."/>
            <person name="Guillou S."/>
            <person name="Cros-Aarteil S."/>
            <person name="Calhoun S."/>
            <person name="Haridas S."/>
            <person name="Kuo A."/>
            <person name="Pangilinan J."/>
            <person name="Riley R."/>
            <person name="Labutti K."/>
            <person name="Andreopoulos B."/>
            <person name="Lipzen A."/>
            <person name="Chen C."/>
            <person name="Yanf M."/>
            <person name="Daum C."/>
            <person name="Ng V."/>
            <person name="Clum A."/>
            <person name="Steindorff A."/>
            <person name="Ohm R."/>
            <person name="Martin F."/>
            <person name="Silar P."/>
            <person name="Natvig D."/>
            <person name="Lalanne C."/>
            <person name="Gautier V."/>
            <person name="Ament-Velasquez S.L."/>
            <person name="Kruys A."/>
            <person name="Hutchinson M.I."/>
            <person name="Powell A.J."/>
            <person name="Barry K."/>
            <person name="Miller A.N."/>
            <person name="Grigoriev I.V."/>
            <person name="Debuchy R."/>
            <person name="Gladieux P."/>
            <person name="Thoren M.H."/>
            <person name="Johannesson H."/>
        </authorList>
    </citation>
    <scope>NUCLEOTIDE SEQUENCE</scope>
    <source>
        <strain evidence="2">PSN324</strain>
    </source>
</reference>
<keyword evidence="3" id="KW-1185">Reference proteome</keyword>
<dbReference type="Proteomes" id="UP001321749">
    <property type="component" value="Unassembled WGS sequence"/>
</dbReference>
<evidence type="ECO:0000256" key="1">
    <source>
        <dbReference type="SAM" id="Phobius"/>
    </source>
</evidence>
<evidence type="ECO:0000313" key="3">
    <source>
        <dbReference type="Proteomes" id="UP001321749"/>
    </source>
</evidence>
<dbReference type="AlphaFoldDB" id="A0AAV9HXG2"/>
<keyword evidence="1" id="KW-0812">Transmembrane</keyword>
<keyword evidence="1" id="KW-1133">Transmembrane helix</keyword>
<dbReference type="EMBL" id="MU864944">
    <property type="protein sequence ID" value="KAK4464840.1"/>
    <property type="molecule type" value="Genomic_DNA"/>
</dbReference>
<reference evidence="2" key="1">
    <citation type="journal article" date="2023" name="Mol. Phylogenet. Evol.">
        <title>Genome-scale phylogeny and comparative genomics of the fungal order Sordariales.</title>
        <authorList>
            <person name="Hensen N."/>
            <person name="Bonometti L."/>
            <person name="Westerberg I."/>
            <person name="Brannstrom I.O."/>
            <person name="Guillou S."/>
            <person name="Cros-Aarteil S."/>
            <person name="Calhoun S."/>
            <person name="Haridas S."/>
            <person name="Kuo A."/>
            <person name="Mondo S."/>
            <person name="Pangilinan J."/>
            <person name="Riley R."/>
            <person name="LaButti K."/>
            <person name="Andreopoulos B."/>
            <person name="Lipzen A."/>
            <person name="Chen C."/>
            <person name="Yan M."/>
            <person name="Daum C."/>
            <person name="Ng V."/>
            <person name="Clum A."/>
            <person name="Steindorff A."/>
            <person name="Ohm R.A."/>
            <person name="Martin F."/>
            <person name="Silar P."/>
            <person name="Natvig D.O."/>
            <person name="Lalanne C."/>
            <person name="Gautier V."/>
            <person name="Ament-Velasquez S.L."/>
            <person name="Kruys A."/>
            <person name="Hutchinson M.I."/>
            <person name="Powell A.J."/>
            <person name="Barry K."/>
            <person name="Miller A.N."/>
            <person name="Grigoriev I.V."/>
            <person name="Debuchy R."/>
            <person name="Gladieux P."/>
            <person name="Hiltunen Thoren M."/>
            <person name="Johannesson H."/>
        </authorList>
    </citation>
    <scope>NUCLEOTIDE SEQUENCE</scope>
    <source>
        <strain evidence="2">PSN324</strain>
    </source>
</reference>
<proteinExistence type="predicted"/>
<gene>
    <name evidence="2" type="ORF">QBC42DRAFT_249105</name>
</gene>
<feature type="transmembrane region" description="Helical" evidence="1">
    <location>
        <begin position="20"/>
        <end position="37"/>
    </location>
</feature>
<accession>A0AAV9HXG2</accession>
<protein>
    <submittedName>
        <fullName evidence="2">Uncharacterized protein</fullName>
    </submittedName>
</protein>